<proteinExistence type="predicted"/>
<dbReference type="RefSeq" id="WP_106057815.1">
    <property type="nucleotide sequence ID" value="NZ_CAURSC010000001.1"/>
</dbReference>
<sequence length="77" mass="8435">MKKNKIGSILVAVAIIGIVIGIILIYFIGFEIIPGIPLGVRIVVALICAGFIYGVLHILIERIREIQKGEDDDLSNY</sequence>
<accession>A0A2S0L645</accession>
<evidence type="ECO:0000313" key="2">
    <source>
        <dbReference type="Proteomes" id="UP000237883"/>
    </source>
</evidence>
<reference evidence="2" key="1">
    <citation type="submission" date="2018-02" db="EMBL/GenBank/DDBJ databases">
        <authorList>
            <person name="Holder M.E."/>
            <person name="Ajami N.J."/>
            <person name="Petrosino J.F."/>
        </authorList>
    </citation>
    <scope>NUCLEOTIDE SEQUENCE [LARGE SCALE GENOMIC DNA]</scope>
    <source>
        <strain evidence="2">CCUG 47132</strain>
    </source>
</reference>
<keyword evidence="2" id="KW-1185">Reference proteome</keyword>
<evidence type="ECO:0000313" key="1">
    <source>
        <dbReference type="EMBL" id="AVM48761.1"/>
    </source>
</evidence>
<protein>
    <submittedName>
        <fullName evidence="1">Uncharacterized protein</fullName>
    </submittedName>
</protein>
<dbReference type="EMBL" id="CP027228">
    <property type="protein sequence ID" value="AVM48761.1"/>
    <property type="molecule type" value="Genomic_DNA"/>
</dbReference>
<dbReference type="AlphaFoldDB" id="A0A2S0L645"/>
<dbReference type="Proteomes" id="UP000237883">
    <property type="component" value="Chromosome"/>
</dbReference>
<organism evidence="1 2">
    <name type="scientific">Mogibacterium diversum</name>
    <dbReference type="NCBI Taxonomy" id="114527"/>
    <lineage>
        <taxon>Bacteria</taxon>
        <taxon>Bacillati</taxon>
        <taxon>Bacillota</taxon>
        <taxon>Clostridia</taxon>
        <taxon>Peptostreptococcales</taxon>
        <taxon>Anaerovoracaceae</taxon>
        <taxon>Mogibacterium</taxon>
    </lineage>
</organism>
<dbReference type="GeneID" id="78392167"/>
<dbReference type="KEGG" id="mdv:C5Q96_07805"/>
<dbReference type="OrthoDB" id="1650720at2"/>
<name>A0A2S0L645_9FIRM</name>
<gene>
    <name evidence="1" type="ORF">C5Q96_07805</name>
</gene>